<feature type="DNA-binding region" description="Homeobox" evidence="14">
    <location>
        <begin position="112"/>
        <end position="171"/>
    </location>
</feature>
<keyword evidence="9" id="KW-0010">Activator</keyword>
<evidence type="ECO:0000256" key="8">
    <source>
        <dbReference type="ARBA" id="ARBA00023155"/>
    </source>
</evidence>
<dbReference type="InterPro" id="IPR020479">
    <property type="entry name" value="HD_metazoa"/>
</dbReference>
<dbReference type="PROSITE" id="PS50071">
    <property type="entry name" value="HOMEOBOX_2"/>
    <property type="match status" value="1"/>
</dbReference>
<evidence type="ECO:0000256" key="15">
    <source>
        <dbReference type="RuleBase" id="RU000682"/>
    </source>
</evidence>
<evidence type="ECO:0000313" key="19">
    <source>
        <dbReference type="Proteomes" id="UP000246464"/>
    </source>
</evidence>
<dbReference type="Pfam" id="PF00046">
    <property type="entry name" value="Homeodomain"/>
    <property type="match status" value="1"/>
</dbReference>
<feature type="compositionally biased region" description="Polar residues" evidence="16">
    <location>
        <begin position="1"/>
        <end position="10"/>
    </location>
</feature>
<dbReference type="CDD" id="cd00086">
    <property type="entry name" value="homeodomain"/>
    <property type="match status" value="1"/>
</dbReference>
<dbReference type="GO" id="GO:0061053">
    <property type="term" value="P:somite development"/>
    <property type="evidence" value="ECO:0007669"/>
    <property type="project" value="TreeGrafter"/>
</dbReference>
<dbReference type="PANTHER" id="PTHR24328:SF8">
    <property type="entry name" value="HOMEOBOX PROTEIN MOX-1"/>
    <property type="match status" value="1"/>
</dbReference>
<keyword evidence="3" id="KW-0217">Developmental protein</keyword>
<dbReference type="SUPFAM" id="SSF46689">
    <property type="entry name" value="Homeodomain-like"/>
    <property type="match status" value="1"/>
</dbReference>
<accession>A0A2U9CTY4</accession>
<keyword evidence="4" id="KW-0963">Cytoplasm</keyword>
<feature type="compositionally biased region" description="Basic and acidic residues" evidence="16">
    <location>
        <begin position="31"/>
        <end position="40"/>
    </location>
</feature>
<evidence type="ECO:0000256" key="16">
    <source>
        <dbReference type="SAM" id="MobiDB-lite"/>
    </source>
</evidence>
<feature type="region of interest" description="Disordered" evidence="16">
    <location>
        <begin position="170"/>
        <end position="195"/>
    </location>
</feature>
<feature type="region of interest" description="Disordered" evidence="16">
    <location>
        <begin position="1"/>
        <end position="47"/>
    </location>
</feature>
<evidence type="ECO:0000256" key="14">
    <source>
        <dbReference type="PROSITE-ProRule" id="PRU00108"/>
    </source>
</evidence>
<dbReference type="AlphaFoldDB" id="A0A2U9CTY4"/>
<keyword evidence="6" id="KW-0805">Transcription regulation</keyword>
<dbReference type="Proteomes" id="UP000246464">
    <property type="component" value="Chromosome 18"/>
</dbReference>
<dbReference type="InterPro" id="IPR017970">
    <property type="entry name" value="Homeobox_CS"/>
</dbReference>
<dbReference type="EMBL" id="CP026260">
    <property type="protein sequence ID" value="AWP18062.1"/>
    <property type="molecule type" value="Genomic_DNA"/>
</dbReference>
<dbReference type="PANTHER" id="PTHR24328">
    <property type="entry name" value="HOMEOBOX PROTEIN MOX"/>
    <property type="match status" value="1"/>
</dbReference>
<evidence type="ECO:0000256" key="6">
    <source>
        <dbReference type="ARBA" id="ARBA00023015"/>
    </source>
</evidence>
<evidence type="ECO:0000256" key="11">
    <source>
        <dbReference type="ARBA" id="ARBA00023242"/>
    </source>
</evidence>
<organism evidence="18 19">
    <name type="scientific">Scophthalmus maximus</name>
    <name type="common">Turbot</name>
    <name type="synonym">Psetta maxima</name>
    <dbReference type="NCBI Taxonomy" id="52904"/>
    <lineage>
        <taxon>Eukaryota</taxon>
        <taxon>Metazoa</taxon>
        <taxon>Chordata</taxon>
        <taxon>Craniata</taxon>
        <taxon>Vertebrata</taxon>
        <taxon>Euteleostomi</taxon>
        <taxon>Actinopterygii</taxon>
        <taxon>Neopterygii</taxon>
        <taxon>Teleostei</taxon>
        <taxon>Neoteleostei</taxon>
        <taxon>Acanthomorphata</taxon>
        <taxon>Carangaria</taxon>
        <taxon>Pleuronectiformes</taxon>
        <taxon>Pleuronectoidei</taxon>
        <taxon>Scophthalmidae</taxon>
        <taxon>Scophthalmus</taxon>
    </lineage>
</organism>
<proteinExistence type="predicted"/>
<keyword evidence="11 14" id="KW-0539">Nucleus</keyword>
<feature type="domain" description="Homeobox" evidence="17">
    <location>
        <begin position="110"/>
        <end position="170"/>
    </location>
</feature>
<evidence type="ECO:0000256" key="5">
    <source>
        <dbReference type="ARBA" id="ARBA00022491"/>
    </source>
</evidence>
<dbReference type="InterPro" id="IPR001356">
    <property type="entry name" value="HD"/>
</dbReference>
<dbReference type="GO" id="GO:0005634">
    <property type="term" value="C:nucleus"/>
    <property type="evidence" value="ECO:0007669"/>
    <property type="project" value="UniProtKB-SubCell"/>
</dbReference>
<name>A0A2U9CTY4_SCOMX</name>
<evidence type="ECO:0000256" key="4">
    <source>
        <dbReference type="ARBA" id="ARBA00022490"/>
    </source>
</evidence>
<evidence type="ECO:0000259" key="17">
    <source>
        <dbReference type="PROSITE" id="PS50071"/>
    </source>
</evidence>
<evidence type="ECO:0000256" key="2">
    <source>
        <dbReference type="ARBA" id="ARBA00004496"/>
    </source>
</evidence>
<dbReference type="GO" id="GO:0000978">
    <property type="term" value="F:RNA polymerase II cis-regulatory region sequence-specific DNA binding"/>
    <property type="evidence" value="ECO:0007669"/>
    <property type="project" value="TreeGrafter"/>
</dbReference>
<evidence type="ECO:0000313" key="18">
    <source>
        <dbReference type="EMBL" id="AWP18062.1"/>
    </source>
</evidence>
<protein>
    <recommendedName>
        <fullName evidence="12">Homeobox protein MOX-1</fullName>
    </recommendedName>
    <alternativeName>
        <fullName evidence="13">Mesenchyme homeobox 1</fullName>
    </alternativeName>
</protein>
<dbReference type="PROSITE" id="PS00027">
    <property type="entry name" value="HOMEOBOX_1"/>
    <property type="match status" value="1"/>
</dbReference>
<evidence type="ECO:0000256" key="7">
    <source>
        <dbReference type="ARBA" id="ARBA00023125"/>
    </source>
</evidence>
<gene>
    <name evidence="18" type="ORF">SMAX5B_020589</name>
</gene>
<dbReference type="InterPro" id="IPR042634">
    <property type="entry name" value="MOX-1/MOX-2"/>
</dbReference>
<keyword evidence="7 14" id="KW-0238">DNA-binding</keyword>
<evidence type="ECO:0000256" key="10">
    <source>
        <dbReference type="ARBA" id="ARBA00023163"/>
    </source>
</evidence>
<sequence>MQPQATQISQGERGCVCQRKAKGESVSGPEAPKDVTHALPERGGNTLSQEGVFPHALGTVEECLQPLTAHLALREVEKQARTSRRMKRIHLPLSRSPDIQESSFKVDSSCKARKERTAFTKEQLRELEAEFTHHNYLTRLRRYEIAVNLDLTERQVKVWFQNRRMKWKRVKGGQSASPNDLENDDIDSAASPSSE</sequence>
<dbReference type="GO" id="GO:0005737">
    <property type="term" value="C:cytoplasm"/>
    <property type="evidence" value="ECO:0007669"/>
    <property type="project" value="UniProtKB-SubCell"/>
</dbReference>
<evidence type="ECO:0000256" key="9">
    <source>
        <dbReference type="ARBA" id="ARBA00023159"/>
    </source>
</evidence>
<comment type="subcellular location">
    <subcellularLocation>
        <location evidence="2">Cytoplasm</location>
    </subcellularLocation>
    <subcellularLocation>
        <location evidence="1 14 15">Nucleus</location>
    </subcellularLocation>
</comment>
<evidence type="ECO:0000256" key="12">
    <source>
        <dbReference type="ARBA" id="ARBA00040829"/>
    </source>
</evidence>
<dbReference type="SMART" id="SM00389">
    <property type="entry name" value="HOX"/>
    <property type="match status" value="1"/>
</dbReference>
<dbReference type="GO" id="GO:0000981">
    <property type="term" value="F:DNA-binding transcription factor activity, RNA polymerase II-specific"/>
    <property type="evidence" value="ECO:0007669"/>
    <property type="project" value="InterPro"/>
</dbReference>
<evidence type="ECO:0000256" key="1">
    <source>
        <dbReference type="ARBA" id="ARBA00004123"/>
    </source>
</evidence>
<keyword evidence="19" id="KW-1185">Reference proteome</keyword>
<keyword evidence="8 14" id="KW-0371">Homeobox</keyword>
<dbReference type="Gene3D" id="1.10.10.60">
    <property type="entry name" value="Homeodomain-like"/>
    <property type="match status" value="1"/>
</dbReference>
<dbReference type="InterPro" id="IPR009057">
    <property type="entry name" value="Homeodomain-like_sf"/>
</dbReference>
<evidence type="ECO:0000256" key="13">
    <source>
        <dbReference type="ARBA" id="ARBA00041851"/>
    </source>
</evidence>
<keyword evidence="5" id="KW-0678">Repressor</keyword>
<dbReference type="FunFam" id="1.10.10.60:FF:000109">
    <property type="entry name" value="Homeobox protein MOX-2"/>
    <property type="match status" value="1"/>
</dbReference>
<keyword evidence="10" id="KW-0804">Transcription</keyword>
<reference evidence="18 19" key="1">
    <citation type="submission" date="2017-12" db="EMBL/GenBank/DDBJ databases">
        <title>Integrating genomic resources of turbot (Scophthalmus maximus) in depth evaluation of genetic and physical mapping variation across individuals.</title>
        <authorList>
            <person name="Martinez P."/>
        </authorList>
    </citation>
    <scope>NUCLEOTIDE SEQUENCE [LARGE SCALE GENOMIC DNA]</scope>
</reference>
<dbReference type="PRINTS" id="PR00024">
    <property type="entry name" value="HOMEOBOX"/>
</dbReference>
<evidence type="ECO:0000256" key="3">
    <source>
        <dbReference type="ARBA" id="ARBA00022473"/>
    </source>
</evidence>
<dbReference type="GO" id="GO:0045944">
    <property type="term" value="P:positive regulation of transcription by RNA polymerase II"/>
    <property type="evidence" value="ECO:0007669"/>
    <property type="project" value="InterPro"/>
</dbReference>